<sequence length="150" mass="17382">MYVGNAAHAHILAASIFLSTSSSEHPPSICGQVFFITNDAPRRAWTVHRLFREELGSNDDDGSKKVLVLPRWLAKMMACVLELWAKITGNRTDFRRFSVMFLTAIQWYNIRKTKTLLDYEPVVSLEDGLKRTAKWWIEQHFSPQRSRKVE</sequence>
<comment type="caution">
    <text evidence="2">The sequence shown here is derived from an EMBL/GenBank/DDBJ whole genome shotgun (WGS) entry which is preliminary data.</text>
</comment>
<accession>A0A4R0RBN1</accession>
<dbReference type="SUPFAM" id="SSF51735">
    <property type="entry name" value="NAD(P)-binding Rossmann-fold domains"/>
    <property type="match status" value="1"/>
</dbReference>
<feature type="domain" description="3-beta hydroxysteroid dehydrogenase/isomerase" evidence="1">
    <location>
        <begin position="1"/>
        <end position="60"/>
    </location>
</feature>
<dbReference type="GO" id="GO:0006694">
    <property type="term" value="P:steroid biosynthetic process"/>
    <property type="evidence" value="ECO:0007669"/>
    <property type="project" value="InterPro"/>
</dbReference>
<dbReference type="Proteomes" id="UP000292702">
    <property type="component" value="Unassembled WGS sequence"/>
</dbReference>
<gene>
    <name evidence="2" type="ORF">EIP91_004263</name>
</gene>
<dbReference type="OrthoDB" id="10058185at2759"/>
<dbReference type="EMBL" id="RWJN01000243">
    <property type="protein sequence ID" value="TCD64316.1"/>
    <property type="molecule type" value="Genomic_DNA"/>
</dbReference>
<keyword evidence="3" id="KW-1185">Reference proteome</keyword>
<evidence type="ECO:0000313" key="2">
    <source>
        <dbReference type="EMBL" id="TCD64316.1"/>
    </source>
</evidence>
<reference evidence="2 3" key="1">
    <citation type="submission" date="2018-11" db="EMBL/GenBank/DDBJ databases">
        <title>Genome assembly of Steccherinum ochraceum LE-BIN_3174, the white-rot fungus of the Steccherinaceae family (The Residual Polyporoid clade, Polyporales, Basidiomycota).</title>
        <authorList>
            <person name="Fedorova T.V."/>
            <person name="Glazunova O.A."/>
            <person name="Landesman E.O."/>
            <person name="Moiseenko K.V."/>
            <person name="Psurtseva N.V."/>
            <person name="Savinova O.S."/>
            <person name="Shakhova N.V."/>
            <person name="Tyazhelova T.V."/>
            <person name="Vasina D.V."/>
        </authorList>
    </citation>
    <scope>NUCLEOTIDE SEQUENCE [LARGE SCALE GENOMIC DNA]</scope>
    <source>
        <strain evidence="2 3">LE-BIN_3174</strain>
    </source>
</reference>
<dbReference type="GO" id="GO:0016616">
    <property type="term" value="F:oxidoreductase activity, acting on the CH-OH group of donors, NAD or NADP as acceptor"/>
    <property type="evidence" value="ECO:0007669"/>
    <property type="project" value="InterPro"/>
</dbReference>
<dbReference type="InterPro" id="IPR002225">
    <property type="entry name" value="3Beta_OHSteriod_DH/Estase"/>
</dbReference>
<dbReference type="STRING" id="92696.A0A4R0RBN1"/>
<organism evidence="2 3">
    <name type="scientific">Steccherinum ochraceum</name>
    <dbReference type="NCBI Taxonomy" id="92696"/>
    <lineage>
        <taxon>Eukaryota</taxon>
        <taxon>Fungi</taxon>
        <taxon>Dikarya</taxon>
        <taxon>Basidiomycota</taxon>
        <taxon>Agaricomycotina</taxon>
        <taxon>Agaricomycetes</taxon>
        <taxon>Polyporales</taxon>
        <taxon>Steccherinaceae</taxon>
        <taxon>Steccherinum</taxon>
    </lineage>
</organism>
<dbReference type="AlphaFoldDB" id="A0A4R0RBN1"/>
<dbReference type="Pfam" id="PF01073">
    <property type="entry name" value="3Beta_HSD"/>
    <property type="match status" value="1"/>
</dbReference>
<name>A0A4R0RBN1_9APHY</name>
<evidence type="ECO:0000259" key="1">
    <source>
        <dbReference type="Pfam" id="PF01073"/>
    </source>
</evidence>
<dbReference type="Gene3D" id="3.40.50.720">
    <property type="entry name" value="NAD(P)-binding Rossmann-like Domain"/>
    <property type="match status" value="1"/>
</dbReference>
<proteinExistence type="predicted"/>
<dbReference type="InterPro" id="IPR036291">
    <property type="entry name" value="NAD(P)-bd_dom_sf"/>
</dbReference>
<protein>
    <recommendedName>
        <fullName evidence="1">3-beta hydroxysteroid dehydrogenase/isomerase domain-containing protein</fullName>
    </recommendedName>
</protein>
<evidence type="ECO:0000313" key="3">
    <source>
        <dbReference type="Proteomes" id="UP000292702"/>
    </source>
</evidence>